<dbReference type="EMBL" id="SDCB01000017">
    <property type="protein sequence ID" value="TCW96964.1"/>
    <property type="molecule type" value="Genomic_DNA"/>
</dbReference>
<feature type="transmembrane region" description="Helical" evidence="1">
    <location>
        <begin position="6"/>
        <end position="23"/>
    </location>
</feature>
<evidence type="ECO:0000256" key="1">
    <source>
        <dbReference type="SAM" id="Phobius"/>
    </source>
</evidence>
<protein>
    <submittedName>
        <fullName evidence="2">Uncharacterized protein</fullName>
    </submittedName>
</protein>
<accession>A0A483FLZ4</accession>
<gene>
    <name evidence="2" type="ORF">ETE82_17970</name>
</gene>
<evidence type="ECO:0000313" key="2">
    <source>
        <dbReference type="EMBL" id="TCW96964.1"/>
    </source>
</evidence>
<keyword evidence="1" id="KW-0472">Membrane</keyword>
<dbReference type="AlphaFoldDB" id="A0A483FLZ4"/>
<sequence>MKGYYFLVVLLLTALCGGGYVMYQQQYKMAVHVTPESENDPEWPSKKKWFDASEWLSTPQYIKINDFYVINTRYVPIGDLNSDQIIFYLKKGINGSEKRFSELSVLSDLDNQEFRELMKDKLSSEYLETQFEKETLTPTIDFFLIYSIYNNKRYEVPIRREYSGNKYHYWVLEGSVKKAGYWHERFPASYSFRMYLNM</sequence>
<proteinExistence type="predicted"/>
<keyword evidence="1" id="KW-1133">Transmembrane helix</keyword>
<organism evidence="2">
    <name type="scientific">Klebsiella pneumoniae</name>
    <dbReference type="NCBI Taxonomy" id="573"/>
    <lineage>
        <taxon>Bacteria</taxon>
        <taxon>Pseudomonadati</taxon>
        <taxon>Pseudomonadota</taxon>
        <taxon>Gammaproteobacteria</taxon>
        <taxon>Enterobacterales</taxon>
        <taxon>Enterobacteriaceae</taxon>
        <taxon>Klebsiella/Raoultella group</taxon>
        <taxon>Klebsiella</taxon>
        <taxon>Klebsiella pneumoniae complex</taxon>
    </lineage>
</organism>
<comment type="caution">
    <text evidence="2">The sequence shown here is derived from an EMBL/GenBank/DDBJ whole genome shotgun (WGS) entry which is preliminary data.</text>
</comment>
<name>A0A483FLZ4_KLEPN</name>
<reference evidence="2" key="1">
    <citation type="submission" date="2019-01" db="EMBL/GenBank/DDBJ databases">
        <authorList>
            <person name="Lista F."/>
            <person name="Anselmo A."/>
        </authorList>
    </citation>
    <scope>NUCLEOTIDE SEQUENCE</scope>
    <source>
        <strain evidence="2">21S</strain>
    </source>
</reference>
<keyword evidence="1" id="KW-0812">Transmembrane</keyword>